<evidence type="ECO:0000256" key="1">
    <source>
        <dbReference type="SAM" id="MobiDB-lite"/>
    </source>
</evidence>
<accession>A0ABP6T9J9</accession>
<feature type="chain" id="PRO_5046965124" description="DUF4232 domain-containing protein" evidence="2">
    <location>
        <begin position="21"/>
        <end position="238"/>
    </location>
</feature>
<organism evidence="4 5">
    <name type="scientific">Cryptosporangium minutisporangium</name>
    <dbReference type="NCBI Taxonomy" id="113569"/>
    <lineage>
        <taxon>Bacteria</taxon>
        <taxon>Bacillati</taxon>
        <taxon>Actinomycetota</taxon>
        <taxon>Actinomycetes</taxon>
        <taxon>Cryptosporangiales</taxon>
        <taxon>Cryptosporangiaceae</taxon>
        <taxon>Cryptosporangium</taxon>
    </lineage>
</organism>
<feature type="signal peptide" evidence="2">
    <location>
        <begin position="1"/>
        <end position="20"/>
    </location>
</feature>
<proteinExistence type="predicted"/>
<dbReference type="Proteomes" id="UP001501676">
    <property type="component" value="Unassembled WGS sequence"/>
</dbReference>
<protein>
    <recommendedName>
        <fullName evidence="3">DUF4232 domain-containing protein</fullName>
    </recommendedName>
</protein>
<dbReference type="PROSITE" id="PS51257">
    <property type="entry name" value="PROKAR_LIPOPROTEIN"/>
    <property type="match status" value="1"/>
</dbReference>
<comment type="caution">
    <text evidence="4">The sequence shown here is derived from an EMBL/GenBank/DDBJ whole genome shotgun (WGS) entry which is preliminary data.</text>
</comment>
<dbReference type="RefSeq" id="WP_345732631.1">
    <property type="nucleotide sequence ID" value="NZ_BAAAYN010000051.1"/>
</dbReference>
<sequence length="238" mass="23901">MRTRNVRGLAGAGVLLVALAACGGSNDDRQEPAASPTAEGVASAPVVPQPSETTKRVLPGSPPAIRTSAPPPPAAAPLNPATQAPPPAPGNLAACKTGQLSVRVIRQLNKAKNGPAVGLVALTNKGTRPCSLSGWPTVNLTRGGAAVGVPTMNVNQPRTPVAVALAPQRSAFAGLQWRSCPPTATGCRTGDGFRVGAPGSGSATAELAGFSTAEQKGFAVSRIMIGAIQPTTTDIINW</sequence>
<keyword evidence="5" id="KW-1185">Reference proteome</keyword>
<evidence type="ECO:0000259" key="3">
    <source>
        <dbReference type="Pfam" id="PF14016"/>
    </source>
</evidence>
<feature type="region of interest" description="Disordered" evidence="1">
    <location>
        <begin position="25"/>
        <end position="92"/>
    </location>
</feature>
<dbReference type="EMBL" id="BAAAYN010000051">
    <property type="protein sequence ID" value="GAA3395920.1"/>
    <property type="molecule type" value="Genomic_DNA"/>
</dbReference>
<gene>
    <name evidence="4" type="ORF">GCM10020369_70700</name>
</gene>
<evidence type="ECO:0000313" key="5">
    <source>
        <dbReference type="Proteomes" id="UP001501676"/>
    </source>
</evidence>
<keyword evidence="2" id="KW-0732">Signal</keyword>
<name>A0ABP6T9J9_9ACTN</name>
<reference evidence="5" key="1">
    <citation type="journal article" date="2019" name="Int. J. Syst. Evol. Microbiol.">
        <title>The Global Catalogue of Microorganisms (GCM) 10K type strain sequencing project: providing services to taxonomists for standard genome sequencing and annotation.</title>
        <authorList>
            <consortium name="The Broad Institute Genomics Platform"/>
            <consortium name="The Broad Institute Genome Sequencing Center for Infectious Disease"/>
            <person name="Wu L."/>
            <person name="Ma J."/>
        </authorList>
    </citation>
    <scope>NUCLEOTIDE SEQUENCE [LARGE SCALE GENOMIC DNA]</scope>
    <source>
        <strain evidence="5">JCM 9458</strain>
    </source>
</reference>
<evidence type="ECO:0000313" key="4">
    <source>
        <dbReference type="EMBL" id="GAA3395920.1"/>
    </source>
</evidence>
<evidence type="ECO:0000256" key="2">
    <source>
        <dbReference type="SAM" id="SignalP"/>
    </source>
</evidence>
<dbReference type="Pfam" id="PF14016">
    <property type="entry name" value="DUF4232"/>
    <property type="match status" value="1"/>
</dbReference>
<dbReference type="InterPro" id="IPR025326">
    <property type="entry name" value="DUF4232"/>
</dbReference>
<feature type="domain" description="DUF4232" evidence="3">
    <location>
        <begin position="95"/>
        <end position="223"/>
    </location>
</feature>